<reference evidence="3" key="1">
    <citation type="journal article" date="2019" name="Int. J. Syst. Evol. Microbiol.">
        <title>The Global Catalogue of Microorganisms (GCM) 10K type strain sequencing project: providing services to taxonomists for standard genome sequencing and annotation.</title>
        <authorList>
            <consortium name="The Broad Institute Genomics Platform"/>
            <consortium name="The Broad Institute Genome Sequencing Center for Infectious Disease"/>
            <person name="Wu L."/>
            <person name="Ma J."/>
        </authorList>
    </citation>
    <scope>NUCLEOTIDE SEQUENCE [LARGE SCALE GENOMIC DNA]</scope>
    <source>
        <strain evidence="3">CGMCC 1.16326</strain>
    </source>
</reference>
<keyword evidence="1" id="KW-1133">Transmembrane helix</keyword>
<name>A0ABW0H3K4_9HYPH</name>
<dbReference type="EMBL" id="JBHSLV010000007">
    <property type="protein sequence ID" value="MFC5391601.1"/>
    <property type="molecule type" value="Genomic_DNA"/>
</dbReference>
<sequence>MTSILLIAGIIATLAASIWLALEGSAALALPLVIIFAGLVRTLVRRAGRRGITPAEMAPPTLDDRQL</sequence>
<evidence type="ECO:0000256" key="1">
    <source>
        <dbReference type="SAM" id="Phobius"/>
    </source>
</evidence>
<organism evidence="2 3">
    <name type="scientific">Bosea vestrisii</name>
    <dbReference type="NCBI Taxonomy" id="151416"/>
    <lineage>
        <taxon>Bacteria</taxon>
        <taxon>Pseudomonadati</taxon>
        <taxon>Pseudomonadota</taxon>
        <taxon>Alphaproteobacteria</taxon>
        <taxon>Hyphomicrobiales</taxon>
        <taxon>Boseaceae</taxon>
        <taxon>Bosea</taxon>
    </lineage>
</organism>
<keyword evidence="1" id="KW-0472">Membrane</keyword>
<dbReference type="Proteomes" id="UP001596104">
    <property type="component" value="Unassembled WGS sequence"/>
</dbReference>
<accession>A0ABW0H3K4</accession>
<keyword evidence="3" id="KW-1185">Reference proteome</keyword>
<protein>
    <submittedName>
        <fullName evidence="2">Uncharacterized protein</fullName>
    </submittedName>
</protein>
<evidence type="ECO:0000313" key="3">
    <source>
        <dbReference type="Proteomes" id="UP001596104"/>
    </source>
</evidence>
<proteinExistence type="predicted"/>
<comment type="caution">
    <text evidence="2">The sequence shown here is derived from an EMBL/GenBank/DDBJ whole genome shotgun (WGS) entry which is preliminary data.</text>
</comment>
<evidence type="ECO:0000313" key="2">
    <source>
        <dbReference type="EMBL" id="MFC5391601.1"/>
    </source>
</evidence>
<keyword evidence="1" id="KW-0812">Transmembrane</keyword>
<feature type="transmembrane region" description="Helical" evidence="1">
    <location>
        <begin position="25"/>
        <end position="44"/>
    </location>
</feature>
<dbReference type="RefSeq" id="WP_377006402.1">
    <property type="nucleotide sequence ID" value="NZ_JBHSLV010000007.1"/>
</dbReference>
<gene>
    <name evidence="2" type="ORF">ACFPPC_02975</name>
</gene>